<accession>A0A5C5BFL6</accession>
<dbReference type="EMBL" id="VENP01000004">
    <property type="protein sequence ID" value="TNU76762.1"/>
    <property type="molecule type" value="Genomic_DNA"/>
</dbReference>
<dbReference type="SMART" id="SM00388">
    <property type="entry name" value="HisKA"/>
    <property type="match status" value="1"/>
</dbReference>
<keyword evidence="16" id="KW-1185">Reference proteome</keyword>
<dbReference type="AlphaFoldDB" id="A0A5C5BFL6"/>
<gene>
    <name evidence="15" type="ORF">FH969_02270</name>
</gene>
<dbReference type="FunFam" id="1.10.287.130:FF:000008">
    <property type="entry name" value="Two-component sensor histidine kinase"/>
    <property type="match status" value="1"/>
</dbReference>
<dbReference type="SMART" id="SM00387">
    <property type="entry name" value="HATPase_c"/>
    <property type="match status" value="1"/>
</dbReference>
<feature type="compositionally biased region" description="Low complexity" evidence="13">
    <location>
        <begin position="475"/>
        <end position="488"/>
    </location>
</feature>
<dbReference type="InterPro" id="IPR036890">
    <property type="entry name" value="HATPase_C_sf"/>
</dbReference>
<evidence type="ECO:0000256" key="12">
    <source>
        <dbReference type="ARBA" id="ARBA00039401"/>
    </source>
</evidence>
<feature type="domain" description="Histidine kinase" evidence="14">
    <location>
        <begin position="155"/>
        <end position="372"/>
    </location>
</feature>
<comment type="caution">
    <text evidence="15">The sequence shown here is derived from an EMBL/GenBank/DDBJ whole genome shotgun (WGS) entry which is preliminary data.</text>
</comment>
<feature type="compositionally biased region" description="Low complexity" evidence="13">
    <location>
        <begin position="369"/>
        <end position="379"/>
    </location>
</feature>
<comment type="catalytic activity">
    <reaction evidence="1">
        <text>ATP + protein L-histidine = ADP + protein N-phospho-L-histidine.</text>
        <dbReference type="EC" id="2.7.13.3"/>
    </reaction>
</comment>
<keyword evidence="7" id="KW-0547">Nucleotide-binding</keyword>
<evidence type="ECO:0000256" key="13">
    <source>
        <dbReference type="SAM" id="MobiDB-lite"/>
    </source>
</evidence>
<evidence type="ECO:0000313" key="16">
    <source>
        <dbReference type="Proteomes" id="UP000313849"/>
    </source>
</evidence>
<dbReference type="Proteomes" id="UP000313849">
    <property type="component" value="Unassembled WGS sequence"/>
</dbReference>
<keyword evidence="6" id="KW-0808">Transferase</keyword>
<dbReference type="Pfam" id="PF02518">
    <property type="entry name" value="HATPase_c"/>
    <property type="match status" value="1"/>
</dbReference>
<dbReference type="InterPro" id="IPR003594">
    <property type="entry name" value="HATPase_dom"/>
</dbReference>
<dbReference type="GO" id="GO:0004721">
    <property type="term" value="F:phosphoprotein phosphatase activity"/>
    <property type="evidence" value="ECO:0007669"/>
    <property type="project" value="TreeGrafter"/>
</dbReference>
<evidence type="ECO:0000256" key="7">
    <source>
        <dbReference type="ARBA" id="ARBA00022741"/>
    </source>
</evidence>
<dbReference type="SUPFAM" id="SSF55874">
    <property type="entry name" value="ATPase domain of HSP90 chaperone/DNA topoisomerase II/histidine kinase"/>
    <property type="match status" value="1"/>
</dbReference>
<dbReference type="Gene3D" id="3.30.565.10">
    <property type="entry name" value="Histidine kinase-like ATPase, C-terminal domain"/>
    <property type="match status" value="1"/>
</dbReference>
<dbReference type="InterPro" id="IPR050351">
    <property type="entry name" value="BphY/WalK/GraS-like"/>
</dbReference>
<dbReference type="FunFam" id="3.30.565.10:FF:000006">
    <property type="entry name" value="Sensor histidine kinase WalK"/>
    <property type="match status" value="1"/>
</dbReference>
<proteinExistence type="predicted"/>
<dbReference type="PROSITE" id="PS50109">
    <property type="entry name" value="HIS_KIN"/>
    <property type="match status" value="1"/>
</dbReference>
<organism evidence="15 16">
    <name type="scientific">Miniimonas arenae</name>
    <dbReference type="NCBI Taxonomy" id="676201"/>
    <lineage>
        <taxon>Bacteria</taxon>
        <taxon>Bacillati</taxon>
        <taxon>Actinomycetota</taxon>
        <taxon>Actinomycetes</taxon>
        <taxon>Micrococcales</taxon>
        <taxon>Beutenbergiaceae</taxon>
        <taxon>Miniimonas</taxon>
    </lineage>
</organism>
<dbReference type="CDD" id="cd00075">
    <property type="entry name" value="HATPase"/>
    <property type="match status" value="1"/>
</dbReference>
<evidence type="ECO:0000256" key="4">
    <source>
        <dbReference type="ARBA" id="ARBA00022475"/>
    </source>
</evidence>
<keyword evidence="9" id="KW-0067">ATP-binding</keyword>
<comment type="subcellular location">
    <subcellularLocation>
        <location evidence="2">Cell membrane</location>
    </subcellularLocation>
</comment>
<keyword evidence="4" id="KW-1003">Cell membrane</keyword>
<dbReference type="Gene3D" id="1.10.287.130">
    <property type="match status" value="1"/>
</dbReference>
<evidence type="ECO:0000256" key="5">
    <source>
        <dbReference type="ARBA" id="ARBA00022553"/>
    </source>
</evidence>
<dbReference type="InterPro" id="IPR036097">
    <property type="entry name" value="HisK_dim/P_sf"/>
</dbReference>
<keyword evidence="11" id="KW-0472">Membrane</keyword>
<dbReference type="EC" id="2.7.13.3" evidence="3"/>
<dbReference type="InterPro" id="IPR005467">
    <property type="entry name" value="His_kinase_dom"/>
</dbReference>
<evidence type="ECO:0000256" key="8">
    <source>
        <dbReference type="ARBA" id="ARBA00022777"/>
    </source>
</evidence>
<dbReference type="PANTHER" id="PTHR45453:SF1">
    <property type="entry name" value="PHOSPHATE REGULON SENSOR PROTEIN PHOR"/>
    <property type="match status" value="1"/>
</dbReference>
<reference evidence="15 16" key="1">
    <citation type="submission" date="2019-06" db="EMBL/GenBank/DDBJ databases">
        <title>Draft genome sequence of Miniimonas arenae KCTC 19750T isolated from sea sand.</title>
        <authorList>
            <person name="Park S.-J."/>
        </authorList>
    </citation>
    <scope>NUCLEOTIDE SEQUENCE [LARGE SCALE GENOMIC DNA]</scope>
    <source>
        <strain evidence="15 16">KCTC 19750</strain>
    </source>
</reference>
<dbReference type="InterPro" id="IPR004358">
    <property type="entry name" value="Sig_transdc_His_kin-like_C"/>
</dbReference>
<dbReference type="GO" id="GO:0000155">
    <property type="term" value="F:phosphorelay sensor kinase activity"/>
    <property type="evidence" value="ECO:0007669"/>
    <property type="project" value="InterPro"/>
</dbReference>
<feature type="compositionally biased region" description="Low complexity" evidence="13">
    <location>
        <begin position="438"/>
        <end position="459"/>
    </location>
</feature>
<keyword evidence="5" id="KW-0597">Phosphoprotein</keyword>
<dbReference type="GO" id="GO:0005886">
    <property type="term" value="C:plasma membrane"/>
    <property type="evidence" value="ECO:0007669"/>
    <property type="project" value="UniProtKB-SubCell"/>
</dbReference>
<dbReference type="Pfam" id="PF00512">
    <property type="entry name" value="HisKA"/>
    <property type="match status" value="1"/>
</dbReference>
<evidence type="ECO:0000256" key="1">
    <source>
        <dbReference type="ARBA" id="ARBA00000085"/>
    </source>
</evidence>
<dbReference type="InterPro" id="IPR003661">
    <property type="entry name" value="HisK_dim/P_dom"/>
</dbReference>
<keyword evidence="8 15" id="KW-0418">Kinase</keyword>
<dbReference type="GO" id="GO:0016036">
    <property type="term" value="P:cellular response to phosphate starvation"/>
    <property type="evidence" value="ECO:0007669"/>
    <property type="project" value="TreeGrafter"/>
</dbReference>
<dbReference type="PANTHER" id="PTHR45453">
    <property type="entry name" value="PHOSPHATE REGULON SENSOR PROTEIN PHOR"/>
    <property type="match status" value="1"/>
</dbReference>
<evidence type="ECO:0000256" key="2">
    <source>
        <dbReference type="ARBA" id="ARBA00004236"/>
    </source>
</evidence>
<dbReference type="SUPFAM" id="SSF47384">
    <property type="entry name" value="Homodimeric domain of signal transducing histidine kinase"/>
    <property type="match status" value="1"/>
</dbReference>
<dbReference type="GO" id="GO:0005524">
    <property type="term" value="F:ATP binding"/>
    <property type="evidence" value="ECO:0007669"/>
    <property type="project" value="UniProtKB-KW"/>
</dbReference>
<protein>
    <recommendedName>
        <fullName evidence="12">Sensor-like histidine kinase SenX3</fullName>
        <ecNumber evidence="3">2.7.13.3</ecNumber>
    </recommendedName>
</protein>
<feature type="region of interest" description="Disordered" evidence="13">
    <location>
        <begin position="352"/>
        <end position="379"/>
    </location>
</feature>
<evidence type="ECO:0000256" key="10">
    <source>
        <dbReference type="ARBA" id="ARBA00023012"/>
    </source>
</evidence>
<evidence type="ECO:0000256" key="9">
    <source>
        <dbReference type="ARBA" id="ARBA00022840"/>
    </source>
</evidence>
<evidence type="ECO:0000256" key="11">
    <source>
        <dbReference type="ARBA" id="ARBA00023136"/>
    </source>
</evidence>
<dbReference type="OrthoDB" id="9813151at2"/>
<name>A0A5C5BFL6_9MICO</name>
<keyword evidence="10" id="KW-0902">Two-component regulatory system</keyword>
<feature type="region of interest" description="Disordered" evidence="13">
    <location>
        <begin position="405"/>
        <end position="488"/>
    </location>
</feature>
<sequence>MQVVSAVLLGLLVIAVSVLAFRVSERQQRPTPPATTGEELDGDLVRLLSVLRTASVVLDAEDAVVRATPSAYALGLARGGHLVHPELVELVTEARREGGIRQVQLTLPRGPVAGAGRLILHAQIAALSGQRVLLLAEDRTAAVRLDEVRRDFVANVSHELKTPVGAIALLAETLEDAADEPDVVREFSRRLAQEARRLSALVQDIIDLSRVQDADALLDSRVVDVDAVVTEAVSRNEVEARARDIAIAAPGGSGLQVFGDEALLVTAVRNLVDNALRYSDGGTRVTVAARSGRDGLVEIAVIDQGIGIDADLLPRVFERFYRVDAARSRQTGGTGLGLAIVKHVAADHGGEVTVWSQPGRGSTFTLRLPSADSPTSDSAAAAPAAPAAAAPAAAAPAAAAPAAAAAGSAGPGSAGPGSAAPAAAPENGPAPGAGPGSGARNAAASTGGATRASGASTSTRGERRTDTLTTPRPESTSGGPAAPTGGTA</sequence>
<evidence type="ECO:0000256" key="6">
    <source>
        <dbReference type="ARBA" id="ARBA00022679"/>
    </source>
</evidence>
<evidence type="ECO:0000259" key="14">
    <source>
        <dbReference type="PROSITE" id="PS50109"/>
    </source>
</evidence>
<feature type="compositionally biased region" description="Polar residues" evidence="13">
    <location>
        <begin position="354"/>
        <end position="365"/>
    </location>
</feature>
<evidence type="ECO:0000256" key="3">
    <source>
        <dbReference type="ARBA" id="ARBA00012438"/>
    </source>
</evidence>
<evidence type="ECO:0000313" key="15">
    <source>
        <dbReference type="EMBL" id="TNU76762.1"/>
    </source>
</evidence>
<dbReference type="CDD" id="cd00082">
    <property type="entry name" value="HisKA"/>
    <property type="match status" value="1"/>
</dbReference>
<feature type="compositionally biased region" description="Low complexity" evidence="13">
    <location>
        <begin position="416"/>
        <end position="430"/>
    </location>
</feature>
<dbReference type="PRINTS" id="PR00344">
    <property type="entry name" value="BCTRLSENSOR"/>
</dbReference>